<dbReference type="PANTHER" id="PTHR13789:SF311">
    <property type="entry name" value="HYDROXYLASE, PUTATIVE (AFU_ORTHOLOGUE AFUA_5G10180)-RELATED"/>
    <property type="match status" value="1"/>
</dbReference>
<dbReference type="PRINTS" id="PR00420">
    <property type="entry name" value="RNGMNOXGNASE"/>
</dbReference>
<dbReference type="STRING" id="341663.Q0CFI0"/>
<dbReference type="eggNOG" id="KOG2614">
    <property type="taxonomic scope" value="Eukaryota"/>
</dbReference>
<dbReference type="SUPFAM" id="SSF54373">
    <property type="entry name" value="FAD-linked reductases, C-terminal domain"/>
    <property type="match status" value="1"/>
</dbReference>
<feature type="signal peptide" evidence="6">
    <location>
        <begin position="1"/>
        <end position="16"/>
    </location>
</feature>
<dbReference type="InterPro" id="IPR002938">
    <property type="entry name" value="FAD-bd"/>
</dbReference>
<dbReference type="InterPro" id="IPR036188">
    <property type="entry name" value="FAD/NAD-bd_sf"/>
</dbReference>
<dbReference type="HOGENOM" id="CLU_009665_19_3_1"/>
<keyword evidence="3" id="KW-0274">FAD</keyword>
<evidence type="ECO:0000256" key="4">
    <source>
        <dbReference type="ARBA" id="ARBA00023002"/>
    </source>
</evidence>
<feature type="domain" description="FAD-binding" evidence="7">
    <location>
        <begin position="254"/>
        <end position="328"/>
    </location>
</feature>
<dbReference type="OMA" id="WKLCHLP"/>
<dbReference type="GO" id="GO:0004497">
    <property type="term" value="F:monooxygenase activity"/>
    <property type="evidence" value="ECO:0007669"/>
    <property type="project" value="UniProtKB-KW"/>
</dbReference>
<dbReference type="VEuPathDB" id="FungiDB:ATEG_07554"/>
<evidence type="ECO:0000313" key="8">
    <source>
        <dbReference type="EMBL" id="EAU31816.1"/>
    </source>
</evidence>
<evidence type="ECO:0000256" key="6">
    <source>
        <dbReference type="SAM" id="SignalP"/>
    </source>
</evidence>
<dbReference type="SUPFAM" id="SSF51905">
    <property type="entry name" value="FAD/NAD(P)-binding domain"/>
    <property type="match status" value="1"/>
</dbReference>
<evidence type="ECO:0000256" key="3">
    <source>
        <dbReference type="ARBA" id="ARBA00022827"/>
    </source>
</evidence>
<gene>
    <name evidence="8" type="ORF">ATEG_07554</name>
</gene>
<dbReference type="InterPro" id="IPR050493">
    <property type="entry name" value="FAD-dep_Monooxygenase_BioMet"/>
</dbReference>
<proteinExistence type="inferred from homology"/>
<dbReference type="Gene3D" id="3.50.50.60">
    <property type="entry name" value="FAD/NAD(P)-binding domain"/>
    <property type="match status" value="1"/>
</dbReference>
<protein>
    <recommendedName>
        <fullName evidence="7">FAD-binding domain-containing protein</fullName>
    </recommendedName>
</protein>
<dbReference type="AlphaFoldDB" id="Q0CFI0"/>
<evidence type="ECO:0000256" key="5">
    <source>
        <dbReference type="ARBA" id="ARBA00023033"/>
    </source>
</evidence>
<reference evidence="9" key="1">
    <citation type="submission" date="2005-09" db="EMBL/GenBank/DDBJ databases">
        <title>Annotation of the Aspergillus terreus NIH2624 genome.</title>
        <authorList>
            <person name="Birren B.W."/>
            <person name="Lander E.S."/>
            <person name="Galagan J.E."/>
            <person name="Nusbaum C."/>
            <person name="Devon K."/>
            <person name="Henn M."/>
            <person name="Ma L.-J."/>
            <person name="Jaffe D.B."/>
            <person name="Butler J."/>
            <person name="Alvarez P."/>
            <person name="Gnerre S."/>
            <person name="Grabherr M."/>
            <person name="Kleber M."/>
            <person name="Mauceli E.W."/>
            <person name="Brockman W."/>
            <person name="Rounsley S."/>
            <person name="Young S.K."/>
            <person name="LaButti K."/>
            <person name="Pushparaj V."/>
            <person name="DeCaprio D."/>
            <person name="Crawford M."/>
            <person name="Koehrsen M."/>
            <person name="Engels R."/>
            <person name="Montgomery P."/>
            <person name="Pearson M."/>
            <person name="Howarth C."/>
            <person name="Larson L."/>
            <person name="Luoma S."/>
            <person name="White J."/>
            <person name="Alvarado L."/>
            <person name="Kodira C.D."/>
            <person name="Zeng Q."/>
            <person name="Oleary S."/>
            <person name="Yandava C."/>
            <person name="Denning D.W."/>
            <person name="Nierman W.C."/>
            <person name="Milne T."/>
            <person name="Madden K."/>
        </authorList>
    </citation>
    <scope>NUCLEOTIDE SEQUENCE [LARGE SCALE GENOMIC DNA]</scope>
    <source>
        <strain evidence="9">NIH 2624 / FGSC A1156</strain>
    </source>
</reference>
<keyword evidence="5" id="KW-0503">Monooxygenase</keyword>
<accession>Q0CFI0</accession>
<dbReference type="EMBL" id="CH476604">
    <property type="protein sequence ID" value="EAU31816.1"/>
    <property type="molecule type" value="Genomic_DNA"/>
</dbReference>
<keyword evidence="2" id="KW-0285">Flavoprotein</keyword>
<comment type="similarity">
    <text evidence="1">Belongs to the paxM FAD-dependent monooxygenase family.</text>
</comment>
<keyword evidence="6" id="KW-0732">Signal</keyword>
<evidence type="ECO:0000313" key="9">
    <source>
        <dbReference type="Proteomes" id="UP000007963"/>
    </source>
</evidence>
<keyword evidence="4" id="KW-0560">Oxidoreductase</keyword>
<evidence type="ECO:0000256" key="2">
    <source>
        <dbReference type="ARBA" id="ARBA00022630"/>
    </source>
</evidence>
<dbReference type="GeneID" id="4322674"/>
<evidence type="ECO:0000259" key="7">
    <source>
        <dbReference type="Pfam" id="PF01494"/>
    </source>
</evidence>
<dbReference type="OrthoDB" id="1878542at2759"/>
<dbReference type="RefSeq" id="XP_001216175.1">
    <property type="nucleotide sequence ID" value="XM_001216175.1"/>
</dbReference>
<feature type="domain" description="FAD-binding" evidence="7">
    <location>
        <begin position="2"/>
        <end position="166"/>
    </location>
</feature>
<dbReference type="PANTHER" id="PTHR13789">
    <property type="entry name" value="MONOOXYGENASE"/>
    <property type="match status" value="1"/>
</dbReference>
<organism evidence="8 9">
    <name type="scientific">Aspergillus terreus (strain NIH 2624 / FGSC A1156)</name>
    <dbReference type="NCBI Taxonomy" id="341663"/>
    <lineage>
        <taxon>Eukaryota</taxon>
        <taxon>Fungi</taxon>
        <taxon>Dikarya</taxon>
        <taxon>Ascomycota</taxon>
        <taxon>Pezizomycotina</taxon>
        <taxon>Eurotiomycetes</taxon>
        <taxon>Eurotiomycetidae</taxon>
        <taxon>Eurotiales</taxon>
        <taxon>Aspergillaceae</taxon>
        <taxon>Aspergillus</taxon>
        <taxon>Aspergillus subgen. Circumdati</taxon>
    </lineage>
</organism>
<dbReference type="Proteomes" id="UP000007963">
    <property type="component" value="Unassembled WGS sequence"/>
</dbReference>
<dbReference type="Pfam" id="PF01494">
    <property type="entry name" value="FAD_binding_3"/>
    <property type="match status" value="2"/>
</dbReference>
<sequence>MHVLIVGAGLGGLACAVSCRAAGLKTTILEQSPEITEVGAGIQIPPNATRVTEYLGLWPQVKEKGLRVEFLDILRYANGKLILRRPLGDDAVKELGGEWMVIHRADYQAILLAEAQRLGAEIRTSSRVISLDTENTRAILEDGSAVAADVIIGADGLWSNTRTTILDHPSPPSETGDLAYRATFTRESLVALGDSRINELIQAQGVTLWAGPGGHSVFYPVRNGSLFNLVLLCPDNMPEGTRTTQGSVEEMREFFKDWDPNNIALLGDACHPTLPYQAQGAAMAVEDGALLGLLLGEYNKHPAASGKSISGVLALYESIRKPRTTLNVNGATNNRYFYHLPDGPEQAERDASFVDYDWISGDSKYSWANVKQQKDLLACDVLAEGRAAFKSWIDGPRL</sequence>
<feature type="chain" id="PRO_5004170211" description="FAD-binding domain-containing protein" evidence="6">
    <location>
        <begin position="17"/>
        <end position="398"/>
    </location>
</feature>
<evidence type="ECO:0000256" key="1">
    <source>
        <dbReference type="ARBA" id="ARBA00007992"/>
    </source>
</evidence>
<name>Q0CFI0_ASPTN</name>
<dbReference type="GO" id="GO:0071949">
    <property type="term" value="F:FAD binding"/>
    <property type="evidence" value="ECO:0007669"/>
    <property type="project" value="InterPro"/>
</dbReference>